<keyword evidence="3" id="KW-1185">Reference proteome</keyword>
<dbReference type="Proteomes" id="UP001516061">
    <property type="component" value="Unassembled WGS sequence"/>
</dbReference>
<dbReference type="InterPro" id="IPR036249">
    <property type="entry name" value="Thioredoxin-like_sf"/>
</dbReference>
<reference evidence="2 3" key="1">
    <citation type="submission" date="2020-05" db="EMBL/GenBank/DDBJ databases">
        <title>Genomic Encyclopedia of Type Strains, Phase IV (KMG-V): Genome sequencing to study the core and pangenomes of soil and plant-associated prokaryotes.</title>
        <authorList>
            <person name="Whitman W."/>
        </authorList>
    </citation>
    <scope>NUCLEOTIDE SEQUENCE [LARGE SCALE GENOMIC DNA]</scope>
    <source>
        <strain evidence="2 3">C29</strain>
    </source>
</reference>
<keyword evidence="1" id="KW-0732">Signal</keyword>
<proteinExistence type="predicted"/>
<evidence type="ECO:0000313" key="2">
    <source>
        <dbReference type="EMBL" id="NRT55139.1"/>
    </source>
</evidence>
<evidence type="ECO:0000313" key="3">
    <source>
        <dbReference type="Proteomes" id="UP001516061"/>
    </source>
</evidence>
<evidence type="ECO:0000256" key="1">
    <source>
        <dbReference type="SAM" id="SignalP"/>
    </source>
</evidence>
<organism evidence="2 3">
    <name type="scientific">Sphaerotilus uruguayifluvii</name>
    <dbReference type="NCBI Taxonomy" id="2735897"/>
    <lineage>
        <taxon>Bacteria</taxon>
        <taxon>Pseudomonadati</taxon>
        <taxon>Pseudomonadota</taxon>
        <taxon>Betaproteobacteria</taxon>
        <taxon>Burkholderiales</taxon>
        <taxon>Sphaerotilaceae</taxon>
        <taxon>Sphaerotilus</taxon>
    </lineage>
</organism>
<comment type="caution">
    <text evidence="2">The sequence shown here is derived from an EMBL/GenBank/DDBJ whole genome shotgun (WGS) entry which is preliminary data.</text>
</comment>
<dbReference type="SUPFAM" id="SSF52833">
    <property type="entry name" value="Thioredoxin-like"/>
    <property type="match status" value="1"/>
</dbReference>
<feature type="signal peptide" evidence="1">
    <location>
        <begin position="1"/>
        <end position="33"/>
    </location>
</feature>
<gene>
    <name evidence="2" type="ORF">HNQ01_000849</name>
</gene>
<feature type="chain" id="PRO_5045893359" evidence="1">
    <location>
        <begin position="34"/>
        <end position="188"/>
    </location>
</feature>
<sequence length="188" mass="20496">MNAPAAGRGWTRRRAAAAALLPVLLPLAGAADAGVPAAYAPVVVEPRPDDAGRLEFDLRPAQQRARQLGRALYVYLGADDCPYCRRYEDFLAENAGALARRFAAGYVVADLRGRLSLAAERLMLRTEALRLPYADFQRAIGDARARLLVYPCIWLLDAGSGRPLMQMPAGAGTFLTVDEQIEILDRIE</sequence>
<keyword evidence="2" id="KW-0413">Isomerase</keyword>
<name>A0ABX2FZA9_9BURK</name>
<accession>A0ABX2FZA9</accession>
<dbReference type="EMBL" id="JABSNM010000003">
    <property type="protein sequence ID" value="NRT55139.1"/>
    <property type="molecule type" value="Genomic_DNA"/>
</dbReference>
<dbReference type="GO" id="GO:0016853">
    <property type="term" value="F:isomerase activity"/>
    <property type="evidence" value="ECO:0007669"/>
    <property type="project" value="UniProtKB-KW"/>
</dbReference>
<protein>
    <submittedName>
        <fullName evidence="2">Thiol-disulfide isomerase/thioredoxin</fullName>
    </submittedName>
</protein>
<dbReference type="RefSeq" id="WP_286180460.1">
    <property type="nucleotide sequence ID" value="NZ_JABSNM010000003.1"/>
</dbReference>